<accession>A0A9Q0HBN9</accession>
<evidence type="ECO:0000313" key="1">
    <source>
        <dbReference type="EMBL" id="KAJ4962864.1"/>
    </source>
</evidence>
<proteinExistence type="predicted"/>
<protein>
    <submittedName>
        <fullName evidence="1">Uncharacterized protein</fullName>
    </submittedName>
</protein>
<name>A0A9Q0HBN9_9MAGN</name>
<reference evidence="1" key="1">
    <citation type="journal article" date="2023" name="Plant J.">
        <title>The genome of the king protea, Protea cynaroides.</title>
        <authorList>
            <person name="Chang J."/>
            <person name="Duong T.A."/>
            <person name="Schoeman C."/>
            <person name="Ma X."/>
            <person name="Roodt D."/>
            <person name="Barker N."/>
            <person name="Li Z."/>
            <person name="Van de Peer Y."/>
            <person name="Mizrachi E."/>
        </authorList>
    </citation>
    <scope>NUCLEOTIDE SEQUENCE</scope>
    <source>
        <tissue evidence="1">Young leaves</tissue>
    </source>
</reference>
<dbReference type="PANTHER" id="PTHR33320">
    <property type="entry name" value="METHIONYL-TRNA SYNTHETASE"/>
    <property type="match status" value="1"/>
</dbReference>
<dbReference type="EMBL" id="JAMYWD010000008">
    <property type="protein sequence ID" value="KAJ4962864.1"/>
    <property type="molecule type" value="Genomic_DNA"/>
</dbReference>
<dbReference type="PANTHER" id="PTHR33320:SF34">
    <property type="entry name" value="ZINC-RIBBON 15 DOMAIN-CONTAINING PROTEIN"/>
    <property type="match status" value="1"/>
</dbReference>
<evidence type="ECO:0000313" key="2">
    <source>
        <dbReference type="Proteomes" id="UP001141806"/>
    </source>
</evidence>
<comment type="caution">
    <text evidence="1">The sequence shown here is derived from an EMBL/GenBank/DDBJ whole genome shotgun (WGS) entry which is preliminary data.</text>
</comment>
<dbReference type="Proteomes" id="UP001141806">
    <property type="component" value="Unassembled WGS sequence"/>
</dbReference>
<sequence>MCLVFVRDNAEAVVGRTNAPGACPLCQGVIQAEDVMKQKKFCFFPYGAKTKTKRYRGALPSSTLGKPYSAPDRQEVKISNMCFVFVCDQEEKVSDRKAAPGACPDCEGVVQSQDVETIWKFCYVPYRSKTNKRYFCTQCPKHFVLEDKKEVK</sequence>
<organism evidence="1 2">
    <name type="scientific">Protea cynaroides</name>
    <dbReference type="NCBI Taxonomy" id="273540"/>
    <lineage>
        <taxon>Eukaryota</taxon>
        <taxon>Viridiplantae</taxon>
        <taxon>Streptophyta</taxon>
        <taxon>Embryophyta</taxon>
        <taxon>Tracheophyta</taxon>
        <taxon>Spermatophyta</taxon>
        <taxon>Magnoliopsida</taxon>
        <taxon>Proteales</taxon>
        <taxon>Proteaceae</taxon>
        <taxon>Protea</taxon>
    </lineage>
</organism>
<dbReference type="OrthoDB" id="610577at2759"/>
<dbReference type="AlphaFoldDB" id="A0A9Q0HBN9"/>
<gene>
    <name evidence="1" type="ORF">NE237_022803</name>
</gene>
<keyword evidence="2" id="KW-1185">Reference proteome</keyword>